<accession>A0A7X5VI57</accession>
<feature type="compositionally biased region" description="Polar residues" evidence="1">
    <location>
        <begin position="8"/>
        <end position="18"/>
    </location>
</feature>
<feature type="compositionally biased region" description="Low complexity" evidence="1">
    <location>
        <begin position="55"/>
        <end position="66"/>
    </location>
</feature>
<evidence type="ECO:0000256" key="1">
    <source>
        <dbReference type="SAM" id="MobiDB-lite"/>
    </source>
</evidence>
<dbReference type="RefSeq" id="WP_167214827.1">
    <property type="nucleotide sequence ID" value="NZ_JAASRO010000001.1"/>
</dbReference>
<sequence>MNGRRSVQDQPTEGNPQQIVERELRAAQEQVRRVAEQLRAGLSEDDRLAAEARARAASQAQSQDAANGTKEER</sequence>
<dbReference type="Proteomes" id="UP000555407">
    <property type="component" value="Unassembled WGS sequence"/>
</dbReference>
<organism evidence="2 3">
    <name type="scientific">Kribbella shirazensis</name>
    <dbReference type="NCBI Taxonomy" id="1105143"/>
    <lineage>
        <taxon>Bacteria</taxon>
        <taxon>Bacillati</taxon>
        <taxon>Actinomycetota</taxon>
        <taxon>Actinomycetes</taxon>
        <taxon>Propionibacteriales</taxon>
        <taxon>Kribbellaceae</taxon>
        <taxon>Kribbella</taxon>
    </lineage>
</organism>
<dbReference type="AlphaFoldDB" id="A0A7X5VI57"/>
<protein>
    <submittedName>
        <fullName evidence="2">Uncharacterized protein</fullName>
    </submittedName>
</protein>
<feature type="compositionally biased region" description="Basic and acidic residues" evidence="1">
    <location>
        <begin position="40"/>
        <end position="54"/>
    </location>
</feature>
<gene>
    <name evidence="2" type="ORF">BJY22_006639</name>
</gene>
<keyword evidence="3" id="KW-1185">Reference proteome</keyword>
<evidence type="ECO:0000313" key="2">
    <source>
        <dbReference type="EMBL" id="NIK60922.1"/>
    </source>
</evidence>
<evidence type="ECO:0000313" key="3">
    <source>
        <dbReference type="Proteomes" id="UP000555407"/>
    </source>
</evidence>
<reference evidence="2 3" key="1">
    <citation type="submission" date="2020-03" db="EMBL/GenBank/DDBJ databases">
        <title>Sequencing the genomes of 1000 actinobacteria strains.</title>
        <authorList>
            <person name="Klenk H.-P."/>
        </authorList>
    </citation>
    <scope>NUCLEOTIDE SEQUENCE [LARGE SCALE GENOMIC DNA]</scope>
    <source>
        <strain evidence="2 3">DSM 45490</strain>
    </source>
</reference>
<name>A0A7X5VI57_9ACTN</name>
<comment type="caution">
    <text evidence="2">The sequence shown here is derived from an EMBL/GenBank/DDBJ whole genome shotgun (WGS) entry which is preliminary data.</text>
</comment>
<feature type="region of interest" description="Disordered" evidence="1">
    <location>
        <begin position="1"/>
        <end position="20"/>
    </location>
</feature>
<dbReference type="EMBL" id="JAASRO010000001">
    <property type="protein sequence ID" value="NIK60922.1"/>
    <property type="molecule type" value="Genomic_DNA"/>
</dbReference>
<feature type="region of interest" description="Disordered" evidence="1">
    <location>
        <begin position="40"/>
        <end position="73"/>
    </location>
</feature>
<proteinExistence type="predicted"/>